<dbReference type="InterPro" id="IPR039924">
    <property type="entry name" value="ICln/Lot5/Saf5"/>
</dbReference>
<feature type="region of interest" description="Disordered" evidence="5">
    <location>
        <begin position="55"/>
        <end position="101"/>
    </location>
</feature>
<dbReference type="GO" id="GO:0045292">
    <property type="term" value="P:mRNA cis splicing, via spliceosome"/>
    <property type="evidence" value="ECO:0007669"/>
    <property type="project" value="TreeGrafter"/>
</dbReference>
<name>A0A834QZH4_SARSC</name>
<evidence type="ECO:0000313" key="7">
    <source>
        <dbReference type="EnsemblMetazoa" id="KAF7488274.1"/>
    </source>
</evidence>
<dbReference type="EnsemblMetazoa" id="SSS_8637s_mrna">
    <property type="protein sequence ID" value="KAF7488274.1"/>
    <property type="gene ID" value="SSS_8637"/>
</dbReference>
<keyword evidence="4" id="KW-0539">Nucleus</keyword>
<dbReference type="GO" id="GO:0034715">
    <property type="term" value="C:pICln-Sm protein complex"/>
    <property type="evidence" value="ECO:0007669"/>
    <property type="project" value="TreeGrafter"/>
</dbReference>
<dbReference type="GO" id="GO:0005681">
    <property type="term" value="C:spliceosomal complex"/>
    <property type="evidence" value="ECO:0007669"/>
    <property type="project" value="TreeGrafter"/>
</dbReference>
<dbReference type="EMBL" id="WVUK01000066">
    <property type="protein sequence ID" value="KAF7488274.1"/>
    <property type="molecule type" value="Genomic_DNA"/>
</dbReference>
<reference evidence="6" key="2">
    <citation type="submission" date="2020-01" db="EMBL/GenBank/DDBJ databases">
        <authorList>
            <person name="Korhonen P.K.K."/>
            <person name="Guangxu M.G."/>
            <person name="Wang T.W."/>
            <person name="Stroehlein A.J.S."/>
            <person name="Young N.D."/>
            <person name="Ang C.-S.A."/>
            <person name="Fernando D.W.F."/>
            <person name="Lu H.L."/>
            <person name="Taylor S.T."/>
            <person name="Ehtesham M.E.M."/>
            <person name="Najaraj S.H.N."/>
            <person name="Harsha G.H.G."/>
            <person name="Madugundu A.M."/>
            <person name="Renuse S.R."/>
            <person name="Holt D.H."/>
            <person name="Pandey A.P."/>
            <person name="Papenfuss A.P."/>
            <person name="Gasser R.B.G."/>
            <person name="Fischer K.F."/>
        </authorList>
    </citation>
    <scope>NUCLEOTIDE SEQUENCE</scope>
    <source>
        <strain evidence="6">SSS_KF_BRIS2020</strain>
    </source>
</reference>
<keyword evidence="8" id="KW-1185">Reference proteome</keyword>
<dbReference type="InterPro" id="IPR011993">
    <property type="entry name" value="PH-like_dom_sf"/>
</dbReference>
<evidence type="ECO:0000256" key="5">
    <source>
        <dbReference type="SAM" id="MobiDB-lite"/>
    </source>
</evidence>
<dbReference type="Pfam" id="PF03517">
    <property type="entry name" value="Voldacs"/>
    <property type="match status" value="1"/>
</dbReference>
<feature type="compositionally biased region" description="Acidic residues" evidence="5">
    <location>
        <begin position="61"/>
        <end position="82"/>
    </location>
</feature>
<dbReference type="PANTHER" id="PTHR21399">
    <property type="entry name" value="CHLORIDE CONDUCTANCE REGULATORY PROTEIN ICLN"/>
    <property type="match status" value="1"/>
</dbReference>
<dbReference type="Proteomes" id="UP000070412">
    <property type="component" value="Unassembled WGS sequence"/>
</dbReference>
<evidence type="ECO:0008006" key="9">
    <source>
        <dbReference type="Google" id="ProtNLM"/>
    </source>
</evidence>
<evidence type="ECO:0000256" key="1">
    <source>
        <dbReference type="ARBA" id="ARBA00004123"/>
    </source>
</evidence>
<protein>
    <recommendedName>
        <fullName evidence="9">Methylosome subunit pICln</fullName>
    </recommendedName>
</protein>
<dbReference type="OrthoDB" id="19714at2759"/>
<dbReference type="PANTHER" id="PTHR21399:SF0">
    <property type="entry name" value="METHYLOSOME SUBUNIT PICLN"/>
    <property type="match status" value="1"/>
</dbReference>
<evidence type="ECO:0000313" key="6">
    <source>
        <dbReference type="EMBL" id="KAF7488274.1"/>
    </source>
</evidence>
<evidence type="ECO:0000256" key="3">
    <source>
        <dbReference type="ARBA" id="ARBA00022490"/>
    </source>
</evidence>
<proteinExistence type="predicted"/>
<evidence type="ECO:0000256" key="4">
    <source>
        <dbReference type="ARBA" id="ARBA00023242"/>
    </source>
</evidence>
<reference evidence="7" key="3">
    <citation type="submission" date="2022-06" db="UniProtKB">
        <authorList>
            <consortium name="EnsemblMetazoa"/>
        </authorList>
    </citation>
    <scope>IDENTIFICATION</scope>
</reference>
<evidence type="ECO:0000313" key="8">
    <source>
        <dbReference type="Proteomes" id="UP000070412"/>
    </source>
</evidence>
<dbReference type="Gene3D" id="2.30.29.30">
    <property type="entry name" value="Pleckstrin-homology domain (PH domain)/Phosphotyrosine-binding domain (PTB)"/>
    <property type="match status" value="1"/>
</dbReference>
<accession>A0A834QZH4</accession>
<gene>
    <name evidence="6" type="ORF">SSS_8637</name>
</gene>
<evidence type="ECO:0000256" key="2">
    <source>
        <dbReference type="ARBA" id="ARBA00004496"/>
    </source>
</evidence>
<reference evidence="8" key="1">
    <citation type="journal article" date="2020" name="PLoS Negl. Trop. Dis.">
        <title>High-quality nuclear genome for Sarcoptes scabiei-A critical resource for a neglected parasite.</title>
        <authorList>
            <person name="Korhonen P.K."/>
            <person name="Gasser R.B."/>
            <person name="Ma G."/>
            <person name="Wang T."/>
            <person name="Stroehlein A.J."/>
            <person name="Young N.D."/>
            <person name="Ang C.S."/>
            <person name="Fernando D.D."/>
            <person name="Lu H.C."/>
            <person name="Taylor S."/>
            <person name="Reynolds S.L."/>
            <person name="Mofiz E."/>
            <person name="Najaraj S.H."/>
            <person name="Gowda H."/>
            <person name="Madugundu A."/>
            <person name="Renuse S."/>
            <person name="Holt D."/>
            <person name="Pandey A."/>
            <person name="Papenfuss A.T."/>
            <person name="Fischer K."/>
        </authorList>
    </citation>
    <scope>NUCLEOTIDE SEQUENCE [LARGE SCALE GENOMIC DNA]</scope>
</reference>
<dbReference type="AlphaFoldDB" id="A0A834QZH4"/>
<dbReference type="GO" id="GO:0000387">
    <property type="term" value="P:spliceosomal snRNP assembly"/>
    <property type="evidence" value="ECO:0007669"/>
    <property type="project" value="TreeGrafter"/>
</dbReference>
<dbReference type="GO" id="GO:0005829">
    <property type="term" value="C:cytosol"/>
    <property type="evidence" value="ECO:0007669"/>
    <property type="project" value="TreeGrafter"/>
</dbReference>
<sequence length="101" mass="11724">MLIEIKKNKLIELNTENVDDDDCDNEEAISKEIRFVPDDSSHLEAIYRSMCECQLMHPDQEDQDSDEDNDYMDEFDEGGDQDDDKHNGDEQMEEGQFDDAA</sequence>
<feature type="compositionally biased region" description="Acidic residues" evidence="5">
    <location>
        <begin position="90"/>
        <end position="101"/>
    </location>
</feature>
<comment type="subcellular location">
    <subcellularLocation>
        <location evidence="2">Cytoplasm</location>
    </subcellularLocation>
    <subcellularLocation>
        <location evidence="1">Nucleus</location>
    </subcellularLocation>
</comment>
<organism evidence="6">
    <name type="scientific">Sarcoptes scabiei</name>
    <name type="common">Itch mite</name>
    <name type="synonym">Acarus scabiei</name>
    <dbReference type="NCBI Taxonomy" id="52283"/>
    <lineage>
        <taxon>Eukaryota</taxon>
        <taxon>Metazoa</taxon>
        <taxon>Ecdysozoa</taxon>
        <taxon>Arthropoda</taxon>
        <taxon>Chelicerata</taxon>
        <taxon>Arachnida</taxon>
        <taxon>Acari</taxon>
        <taxon>Acariformes</taxon>
        <taxon>Sarcoptiformes</taxon>
        <taxon>Astigmata</taxon>
        <taxon>Psoroptidia</taxon>
        <taxon>Sarcoptoidea</taxon>
        <taxon>Sarcoptidae</taxon>
        <taxon>Sarcoptinae</taxon>
        <taxon>Sarcoptes</taxon>
    </lineage>
</organism>
<keyword evidence="3" id="KW-0963">Cytoplasm</keyword>